<keyword evidence="3" id="KW-0808">Transferase</keyword>
<dbReference type="EC" id="2.7.11.1" evidence="1"/>
<keyword evidence="2" id="KW-0723">Serine/threonine-protein kinase</keyword>
<dbReference type="GO" id="GO:0005524">
    <property type="term" value="F:ATP binding"/>
    <property type="evidence" value="ECO:0007669"/>
    <property type="project" value="UniProtKB-KW"/>
</dbReference>
<dbReference type="GO" id="GO:0004674">
    <property type="term" value="F:protein serine/threonine kinase activity"/>
    <property type="evidence" value="ECO:0007669"/>
    <property type="project" value="UniProtKB-KW"/>
</dbReference>
<evidence type="ECO:0000259" key="9">
    <source>
        <dbReference type="PROSITE" id="PS50011"/>
    </source>
</evidence>
<evidence type="ECO:0000313" key="10">
    <source>
        <dbReference type="EMBL" id="MBA0557375.1"/>
    </source>
</evidence>
<dbReference type="Proteomes" id="UP000593572">
    <property type="component" value="Unassembled WGS sequence"/>
</dbReference>
<dbReference type="PANTHER" id="PTHR48005:SF16">
    <property type="entry name" value="MDIS1-INTERACTING RECEPTOR LIKE KINASE 2-LIKE ISOFORM X1"/>
    <property type="match status" value="1"/>
</dbReference>
<name>A0A7J8LY37_9ROSI</name>
<sequence>MFLIYEYMAGGSLFCVFLNNIEALELDWIKRVKTVKDTACALSYLHHDWHPPIVHRDISSNNILLNSNLEACISDFGTARLLDPDSSNQTMLVRTYGYIAPELAYTIVVTENCDVYSFGVLALETLMGKHSSELLVSLSASSSKNIMLSDILDPRLSLPSDRRVAKDIVFAATMAIACLSLNPKFRPTMKCVSQELLSRKRLVAHRLQAVSLLQLKDHDLYMDEGRIQSQNSGDIVEIQASSST</sequence>
<dbReference type="InterPro" id="IPR011009">
    <property type="entry name" value="Kinase-like_dom_sf"/>
</dbReference>
<dbReference type="Gene3D" id="1.10.510.10">
    <property type="entry name" value="Transferase(Phosphotransferase) domain 1"/>
    <property type="match status" value="1"/>
</dbReference>
<keyword evidence="11" id="KW-1185">Reference proteome</keyword>
<comment type="caution">
    <text evidence="10">The sequence shown here is derived from an EMBL/GenBank/DDBJ whole genome shotgun (WGS) entry which is preliminary data.</text>
</comment>
<dbReference type="SUPFAM" id="SSF56112">
    <property type="entry name" value="Protein kinase-like (PK-like)"/>
    <property type="match status" value="1"/>
</dbReference>
<evidence type="ECO:0000256" key="4">
    <source>
        <dbReference type="ARBA" id="ARBA00022741"/>
    </source>
</evidence>
<dbReference type="EMBL" id="JABEZX010000006">
    <property type="protein sequence ID" value="MBA0557375.1"/>
    <property type="molecule type" value="Genomic_DNA"/>
</dbReference>
<comment type="catalytic activity">
    <reaction evidence="8">
        <text>L-seryl-[protein] + ATP = O-phospho-L-seryl-[protein] + ADP + H(+)</text>
        <dbReference type="Rhea" id="RHEA:17989"/>
        <dbReference type="Rhea" id="RHEA-COMP:9863"/>
        <dbReference type="Rhea" id="RHEA-COMP:11604"/>
        <dbReference type="ChEBI" id="CHEBI:15378"/>
        <dbReference type="ChEBI" id="CHEBI:29999"/>
        <dbReference type="ChEBI" id="CHEBI:30616"/>
        <dbReference type="ChEBI" id="CHEBI:83421"/>
        <dbReference type="ChEBI" id="CHEBI:456216"/>
        <dbReference type="EC" id="2.7.11.1"/>
    </reaction>
</comment>
<evidence type="ECO:0000256" key="1">
    <source>
        <dbReference type="ARBA" id="ARBA00012513"/>
    </source>
</evidence>
<evidence type="ECO:0000256" key="7">
    <source>
        <dbReference type="ARBA" id="ARBA00047899"/>
    </source>
</evidence>
<dbReference type="Pfam" id="PF00069">
    <property type="entry name" value="Pkinase"/>
    <property type="match status" value="1"/>
</dbReference>
<keyword evidence="4" id="KW-0547">Nucleotide-binding</keyword>
<dbReference type="InterPro" id="IPR008266">
    <property type="entry name" value="Tyr_kinase_AS"/>
</dbReference>
<dbReference type="InterPro" id="IPR051420">
    <property type="entry name" value="Ser_Thr_Kinases_DiverseReg"/>
</dbReference>
<dbReference type="PROSITE" id="PS50011">
    <property type="entry name" value="PROTEIN_KINASE_DOM"/>
    <property type="match status" value="1"/>
</dbReference>
<evidence type="ECO:0000256" key="5">
    <source>
        <dbReference type="ARBA" id="ARBA00022777"/>
    </source>
</evidence>
<dbReference type="PROSITE" id="PS00109">
    <property type="entry name" value="PROTEIN_KINASE_TYR"/>
    <property type="match status" value="1"/>
</dbReference>
<gene>
    <name evidence="10" type="ORF">Golob_014450</name>
</gene>
<keyword evidence="5" id="KW-0418">Kinase</keyword>
<proteinExistence type="predicted"/>
<accession>A0A7J8LY37</accession>
<comment type="catalytic activity">
    <reaction evidence="7">
        <text>L-threonyl-[protein] + ATP = O-phospho-L-threonyl-[protein] + ADP + H(+)</text>
        <dbReference type="Rhea" id="RHEA:46608"/>
        <dbReference type="Rhea" id="RHEA-COMP:11060"/>
        <dbReference type="Rhea" id="RHEA-COMP:11605"/>
        <dbReference type="ChEBI" id="CHEBI:15378"/>
        <dbReference type="ChEBI" id="CHEBI:30013"/>
        <dbReference type="ChEBI" id="CHEBI:30616"/>
        <dbReference type="ChEBI" id="CHEBI:61977"/>
        <dbReference type="ChEBI" id="CHEBI:456216"/>
        <dbReference type="EC" id="2.7.11.1"/>
    </reaction>
</comment>
<dbReference type="InterPro" id="IPR000719">
    <property type="entry name" value="Prot_kinase_dom"/>
</dbReference>
<evidence type="ECO:0000256" key="3">
    <source>
        <dbReference type="ARBA" id="ARBA00022679"/>
    </source>
</evidence>
<dbReference type="AlphaFoldDB" id="A0A7J8LY37"/>
<feature type="domain" description="Protein kinase" evidence="9">
    <location>
        <begin position="1"/>
        <end position="197"/>
    </location>
</feature>
<evidence type="ECO:0000256" key="6">
    <source>
        <dbReference type="ARBA" id="ARBA00022840"/>
    </source>
</evidence>
<evidence type="ECO:0000256" key="8">
    <source>
        <dbReference type="ARBA" id="ARBA00048679"/>
    </source>
</evidence>
<keyword evidence="6" id="KW-0067">ATP-binding</keyword>
<evidence type="ECO:0000313" key="11">
    <source>
        <dbReference type="Proteomes" id="UP000593572"/>
    </source>
</evidence>
<evidence type="ECO:0000256" key="2">
    <source>
        <dbReference type="ARBA" id="ARBA00022527"/>
    </source>
</evidence>
<dbReference type="PANTHER" id="PTHR48005">
    <property type="entry name" value="LEUCINE RICH REPEAT KINASE 2"/>
    <property type="match status" value="1"/>
</dbReference>
<organism evidence="10 11">
    <name type="scientific">Gossypium lobatum</name>
    <dbReference type="NCBI Taxonomy" id="34289"/>
    <lineage>
        <taxon>Eukaryota</taxon>
        <taxon>Viridiplantae</taxon>
        <taxon>Streptophyta</taxon>
        <taxon>Embryophyta</taxon>
        <taxon>Tracheophyta</taxon>
        <taxon>Spermatophyta</taxon>
        <taxon>Magnoliopsida</taxon>
        <taxon>eudicotyledons</taxon>
        <taxon>Gunneridae</taxon>
        <taxon>Pentapetalae</taxon>
        <taxon>rosids</taxon>
        <taxon>malvids</taxon>
        <taxon>Malvales</taxon>
        <taxon>Malvaceae</taxon>
        <taxon>Malvoideae</taxon>
        <taxon>Gossypium</taxon>
    </lineage>
</organism>
<reference evidence="10 11" key="1">
    <citation type="journal article" date="2019" name="Genome Biol. Evol.">
        <title>Insights into the evolution of the New World diploid cottons (Gossypium, subgenus Houzingenia) based on genome sequencing.</title>
        <authorList>
            <person name="Grover C.E."/>
            <person name="Arick M.A. 2nd"/>
            <person name="Thrash A."/>
            <person name="Conover J.L."/>
            <person name="Sanders W.S."/>
            <person name="Peterson D.G."/>
            <person name="Frelichowski J.E."/>
            <person name="Scheffler J.A."/>
            <person name="Scheffler B.E."/>
            <person name="Wendel J.F."/>
        </authorList>
    </citation>
    <scope>NUCLEOTIDE SEQUENCE [LARGE SCALE GENOMIC DNA]</scope>
    <source>
        <strain evidence="10">157</strain>
        <tissue evidence="10">Leaf</tissue>
    </source>
</reference>
<protein>
    <recommendedName>
        <fullName evidence="1">non-specific serine/threonine protein kinase</fullName>
        <ecNumber evidence="1">2.7.11.1</ecNumber>
    </recommendedName>
</protein>